<dbReference type="InterPro" id="IPR003609">
    <property type="entry name" value="Pan_app"/>
</dbReference>
<dbReference type="PROSITE" id="PS50948">
    <property type="entry name" value="PAN"/>
    <property type="match status" value="1"/>
</dbReference>
<dbReference type="Proteomes" id="UP001153069">
    <property type="component" value="Unassembled WGS sequence"/>
</dbReference>
<evidence type="ECO:0000259" key="3">
    <source>
        <dbReference type="PROSITE" id="PS50948"/>
    </source>
</evidence>
<evidence type="ECO:0000313" key="4">
    <source>
        <dbReference type="EMBL" id="CAB9497555.1"/>
    </source>
</evidence>
<comment type="caution">
    <text evidence="4">The sequence shown here is derived from an EMBL/GenBank/DDBJ whole genome shotgun (WGS) entry which is preliminary data.</text>
</comment>
<feature type="chain" id="PRO_5040305570" description="Apple domain-containing protein" evidence="2">
    <location>
        <begin position="20"/>
        <end position="162"/>
    </location>
</feature>
<feature type="region of interest" description="Disordered" evidence="1">
    <location>
        <begin position="108"/>
        <end position="137"/>
    </location>
</feature>
<reference evidence="4" key="1">
    <citation type="submission" date="2020-06" db="EMBL/GenBank/DDBJ databases">
        <authorList>
            <consortium name="Plant Systems Biology data submission"/>
        </authorList>
    </citation>
    <scope>NUCLEOTIDE SEQUENCE</scope>
    <source>
        <strain evidence="4">D6</strain>
    </source>
</reference>
<evidence type="ECO:0000313" key="5">
    <source>
        <dbReference type="Proteomes" id="UP001153069"/>
    </source>
</evidence>
<evidence type="ECO:0000256" key="1">
    <source>
        <dbReference type="SAM" id="MobiDB-lite"/>
    </source>
</evidence>
<dbReference type="AlphaFoldDB" id="A0A9N8DBR1"/>
<keyword evidence="2" id="KW-0732">Signal</keyword>
<feature type="domain" description="Apple" evidence="3">
    <location>
        <begin position="30"/>
        <end position="97"/>
    </location>
</feature>
<organism evidence="4 5">
    <name type="scientific">Seminavis robusta</name>
    <dbReference type="NCBI Taxonomy" id="568900"/>
    <lineage>
        <taxon>Eukaryota</taxon>
        <taxon>Sar</taxon>
        <taxon>Stramenopiles</taxon>
        <taxon>Ochrophyta</taxon>
        <taxon>Bacillariophyta</taxon>
        <taxon>Bacillariophyceae</taxon>
        <taxon>Bacillariophycidae</taxon>
        <taxon>Naviculales</taxon>
        <taxon>Naviculaceae</taxon>
        <taxon>Seminavis</taxon>
    </lineage>
</organism>
<protein>
    <recommendedName>
        <fullName evidence="3">Apple domain-containing protein</fullName>
    </recommendedName>
</protein>
<accession>A0A9N8DBR1</accession>
<feature type="compositionally biased region" description="Polar residues" evidence="1">
    <location>
        <begin position="108"/>
        <end position="121"/>
    </location>
</feature>
<gene>
    <name evidence="4" type="ORF">SEMRO_21_G015010.1</name>
</gene>
<sequence length="162" mass="17182">MSPIKSLFVCLLMAPLTMAVVKPSQPMVDCGVPQVNVQCPTDGLFALDGETMESCQQKCAKTEGCAFYSFGKGACMGCAHDMDAEESNGVTLYQVDCLEMTQRVLQDNSTMDTMDNSTSPSADPMPSADMGNSTSSDGKSAANVAQYYLGSVVFMAVSAMMM</sequence>
<evidence type="ECO:0000256" key="2">
    <source>
        <dbReference type="SAM" id="SignalP"/>
    </source>
</evidence>
<proteinExistence type="predicted"/>
<dbReference type="Gene3D" id="3.50.4.10">
    <property type="entry name" value="Hepatocyte Growth Factor"/>
    <property type="match status" value="1"/>
</dbReference>
<feature type="signal peptide" evidence="2">
    <location>
        <begin position="1"/>
        <end position="19"/>
    </location>
</feature>
<keyword evidence="5" id="KW-1185">Reference proteome</keyword>
<dbReference type="EMBL" id="CAICTM010000021">
    <property type="protein sequence ID" value="CAB9497555.1"/>
    <property type="molecule type" value="Genomic_DNA"/>
</dbReference>
<name>A0A9N8DBR1_9STRA</name>